<feature type="region of interest" description="Disordered" evidence="7">
    <location>
        <begin position="772"/>
        <end position="802"/>
    </location>
</feature>
<dbReference type="GO" id="GO:0005886">
    <property type="term" value="C:plasma membrane"/>
    <property type="evidence" value="ECO:0007669"/>
    <property type="project" value="InterPro"/>
</dbReference>
<accession>A0A5B7ETM2</accession>
<evidence type="ECO:0000256" key="2">
    <source>
        <dbReference type="ARBA" id="ARBA00006510"/>
    </source>
</evidence>
<organism evidence="10 11">
    <name type="scientific">Portunus trituberculatus</name>
    <name type="common">Swimming crab</name>
    <name type="synonym">Neptunus trituberculatus</name>
    <dbReference type="NCBI Taxonomy" id="210409"/>
    <lineage>
        <taxon>Eukaryota</taxon>
        <taxon>Metazoa</taxon>
        <taxon>Ecdysozoa</taxon>
        <taxon>Arthropoda</taxon>
        <taxon>Crustacea</taxon>
        <taxon>Multicrustacea</taxon>
        <taxon>Malacostraca</taxon>
        <taxon>Eumalacostraca</taxon>
        <taxon>Eucarida</taxon>
        <taxon>Decapoda</taxon>
        <taxon>Pleocyemata</taxon>
        <taxon>Brachyura</taxon>
        <taxon>Eubrachyura</taxon>
        <taxon>Portunoidea</taxon>
        <taxon>Portunidae</taxon>
        <taxon>Portuninae</taxon>
        <taxon>Portunus</taxon>
    </lineage>
</organism>
<feature type="coiled-coil region" evidence="6">
    <location>
        <begin position="159"/>
        <end position="186"/>
    </location>
</feature>
<evidence type="ECO:0000256" key="5">
    <source>
        <dbReference type="ARBA" id="ARBA00023136"/>
    </source>
</evidence>
<evidence type="ECO:0000259" key="9">
    <source>
        <dbReference type="Pfam" id="PF07810"/>
    </source>
</evidence>
<sequence>MAANSRMSKLAEDEECTFTWRLLASWDYTIGNPEAAQNKVAAINTGFRESLLEAKESEKEEKSWKLRLRRLLAHFIVVLIIVASAYAVVLLVKRSVGVDSSASWWQQNELTLTLTLISFVCPNLFDLVGMLEARHPRNQLQWQLARIMSFNLLNLYTLIFALFSKVDDMTKDLEELKENLTAVHMEELQMLTTITPWTPNTTIADPTDASITYNASVYAPTPSLGDRVNLGVVEDGMTSFSSTLPAVILDTEASLSSTLAASFLTAASLSKLLLPKGDPRQKTPPPGCHVLPVTCPSTVPASTTSATAFSTTPPTSTHKHTDWAEVIYGLGGDGTLLGDEPVYLGEDNLTTPSWLSTESTQEPGGDYENYPAETDSSAISSDPRVDGSTPNTSTSSPVPIEADGVFSNYTSEASTNITSPYPHVASNTAMANTLSSTPVITVGASNGSNNGSLHLSEPELSGDGGFSNGTELDKPFRALGNESSTMSLEVLEGHTTPPPPSVATTPHTLDKSEHFAEVSGTTKAIIEGPPEYARLETSTEATGAKEEKEENFLKLMKLTPGLPGIFHMLGDLEEEEEAENSMRTVAVHDVIRQKRKVDAVQNSPLPQIQTQDKEAKIKGRSSFRNSPILDEQKQLDVTTEREEVMEVKEREEKSTGILHSPDNQNGENHVITEKKEIMKTDALKDKTLEVKETKGKILEVKYFEENMTSNSYAINHKEREGQKVKNLDKENLSVKRAKRVINDYGGIDVNDAHYLPSFGDDPEDNMMTYDPPPDNSLPMDLDTGDNANNPTETSSTLDSIEETKDNWGTRMVLPTVVSYNISTTDRDSFWAQFLRGTAEGDEATLEPSMVGEESGTTVESLTDLPVDAEDCFVMVCEEPPTTTTTTTTETPTASPTTLPPPTQPTTLTTHPTPTTPEPTTPHPFLVQPMKNNPEKWVSSLPNKSQERLRKLCWETMFGQEIIKLTVMDLVLTVVSVVMTEYVRAVVVRLLNGCFCWDLEKQFPGYADFKIAENILHLVYNQGMVCSVLTSIYQFVNI</sequence>
<reference evidence="10 11" key="1">
    <citation type="submission" date="2019-05" db="EMBL/GenBank/DDBJ databases">
        <title>Another draft genome of Portunus trituberculatus and its Hox gene families provides insights of decapod evolution.</title>
        <authorList>
            <person name="Jeong J.-H."/>
            <person name="Song I."/>
            <person name="Kim S."/>
            <person name="Choi T."/>
            <person name="Kim D."/>
            <person name="Ryu S."/>
            <person name="Kim W."/>
        </authorList>
    </citation>
    <scope>NUCLEOTIDE SEQUENCE [LARGE SCALE GENOMIC DNA]</scope>
    <source>
        <tissue evidence="10">Muscle</tissue>
    </source>
</reference>
<dbReference type="EMBL" id="VSRR010003834">
    <property type="protein sequence ID" value="MPC37622.1"/>
    <property type="molecule type" value="Genomic_DNA"/>
</dbReference>
<feature type="compositionally biased region" description="Low complexity" evidence="7">
    <location>
        <begin position="880"/>
        <end position="896"/>
    </location>
</feature>
<feature type="region of interest" description="Disordered" evidence="7">
    <location>
        <begin position="348"/>
        <end position="400"/>
    </location>
</feature>
<feature type="compositionally biased region" description="Polar residues" evidence="7">
    <location>
        <begin position="785"/>
        <end position="798"/>
    </location>
</feature>
<dbReference type="AlphaFoldDB" id="A0A5B7ETM2"/>
<feature type="transmembrane region" description="Helical" evidence="8">
    <location>
        <begin position="71"/>
        <end position="92"/>
    </location>
</feature>
<evidence type="ECO:0000256" key="7">
    <source>
        <dbReference type="SAM" id="MobiDB-lite"/>
    </source>
</evidence>
<keyword evidence="5 8" id="KW-0472">Membrane</keyword>
<dbReference type="PANTHER" id="PTHR23302:SF40">
    <property type="entry name" value="TRANSMEMBRANE CHANNEL-LIKE PROTEIN"/>
    <property type="match status" value="1"/>
</dbReference>
<feature type="transmembrane region" description="Helical" evidence="8">
    <location>
        <begin position="112"/>
        <end position="131"/>
    </location>
</feature>
<dbReference type="Pfam" id="PF07810">
    <property type="entry name" value="TMC"/>
    <property type="match status" value="1"/>
</dbReference>
<dbReference type="Proteomes" id="UP000324222">
    <property type="component" value="Unassembled WGS sequence"/>
</dbReference>
<dbReference type="GO" id="GO:0008381">
    <property type="term" value="F:mechanosensitive monoatomic ion channel activity"/>
    <property type="evidence" value="ECO:0007669"/>
    <property type="project" value="TreeGrafter"/>
</dbReference>
<name>A0A5B7ETM2_PORTR</name>
<feature type="domain" description="TMC" evidence="9">
    <location>
        <begin position="952"/>
        <end position="1024"/>
    </location>
</feature>
<keyword evidence="6" id="KW-0175">Coiled coil</keyword>
<keyword evidence="4 8" id="KW-1133">Transmembrane helix</keyword>
<dbReference type="PANTHER" id="PTHR23302">
    <property type="entry name" value="TRANSMEMBRANE CHANNEL-RELATED"/>
    <property type="match status" value="1"/>
</dbReference>
<evidence type="ECO:0000313" key="10">
    <source>
        <dbReference type="EMBL" id="MPC37622.1"/>
    </source>
</evidence>
<evidence type="ECO:0000256" key="1">
    <source>
        <dbReference type="ARBA" id="ARBA00004141"/>
    </source>
</evidence>
<feature type="region of interest" description="Disordered" evidence="7">
    <location>
        <begin position="646"/>
        <end position="667"/>
    </location>
</feature>
<keyword evidence="3 8" id="KW-0812">Transmembrane</keyword>
<comment type="subcellular location">
    <subcellularLocation>
        <location evidence="1">Membrane</location>
        <topology evidence="1">Multi-pass membrane protein</topology>
    </subcellularLocation>
</comment>
<dbReference type="InterPro" id="IPR012496">
    <property type="entry name" value="TMC_dom"/>
</dbReference>
<comment type="similarity">
    <text evidence="2">Belongs to the TMC family.</text>
</comment>
<feature type="compositionally biased region" description="Low complexity" evidence="7">
    <location>
        <begin position="388"/>
        <end position="399"/>
    </location>
</feature>
<feature type="transmembrane region" description="Helical" evidence="8">
    <location>
        <begin position="143"/>
        <end position="163"/>
    </location>
</feature>
<feature type="compositionally biased region" description="Polar residues" evidence="7">
    <location>
        <begin position="348"/>
        <end position="362"/>
    </location>
</feature>
<keyword evidence="11" id="KW-1185">Reference proteome</keyword>
<evidence type="ECO:0000256" key="6">
    <source>
        <dbReference type="SAM" id="Coils"/>
    </source>
</evidence>
<evidence type="ECO:0000256" key="8">
    <source>
        <dbReference type="SAM" id="Phobius"/>
    </source>
</evidence>
<evidence type="ECO:0000313" key="11">
    <source>
        <dbReference type="Proteomes" id="UP000324222"/>
    </source>
</evidence>
<gene>
    <name evidence="10" type="primary">Tmc3_1</name>
    <name evidence="10" type="ORF">E2C01_031109</name>
</gene>
<dbReference type="OrthoDB" id="5831905at2759"/>
<dbReference type="InterPro" id="IPR038900">
    <property type="entry name" value="TMC"/>
</dbReference>
<evidence type="ECO:0000256" key="4">
    <source>
        <dbReference type="ARBA" id="ARBA00022989"/>
    </source>
</evidence>
<feature type="region of interest" description="Disordered" evidence="7">
    <location>
        <begin position="880"/>
        <end position="918"/>
    </location>
</feature>
<proteinExistence type="inferred from homology"/>
<evidence type="ECO:0000256" key="3">
    <source>
        <dbReference type="ARBA" id="ARBA00022692"/>
    </source>
</evidence>
<protein>
    <submittedName>
        <fullName evidence="10">Transmembrane channel-like protein 3</fullName>
    </submittedName>
</protein>
<comment type="caution">
    <text evidence="10">The sequence shown here is derived from an EMBL/GenBank/DDBJ whole genome shotgun (WGS) entry which is preliminary data.</text>
</comment>